<dbReference type="Proteomes" id="UP001152561">
    <property type="component" value="Unassembled WGS sequence"/>
</dbReference>
<reference evidence="2" key="1">
    <citation type="journal article" date="2023" name="Proc. Natl. Acad. Sci. U.S.A.">
        <title>Genomic and structural basis for evolution of tropane alkaloid biosynthesis.</title>
        <authorList>
            <person name="Wanga Y.-J."/>
            <person name="Taina T."/>
            <person name="Yua J.-Y."/>
            <person name="Lia J."/>
            <person name="Xua B."/>
            <person name="Chenc J."/>
            <person name="D'Auriad J.C."/>
            <person name="Huanga J.-P."/>
            <person name="Huanga S.-X."/>
        </authorList>
    </citation>
    <scope>NUCLEOTIDE SEQUENCE [LARGE SCALE GENOMIC DNA]</scope>
    <source>
        <strain evidence="2">cv. KIB-2019</strain>
    </source>
</reference>
<comment type="caution">
    <text evidence="1">The sequence shown here is derived from an EMBL/GenBank/DDBJ whole genome shotgun (WGS) entry which is preliminary data.</text>
</comment>
<evidence type="ECO:0000313" key="1">
    <source>
        <dbReference type="EMBL" id="KAJ8544670.1"/>
    </source>
</evidence>
<sequence>MLQPYFRFLPLDAKKYHFSSGTSHMYTMVSAIHALNDTAAKDMYVSECQDASKFNQTHIQGNLLICSYSIRFVLGLSTIKQASEITMNLSAAGVVFAVDPFVISFQLYPVLMRLPGIIIPFQDDSKVSLDV</sequence>
<gene>
    <name evidence="1" type="ORF">K7X08_017253</name>
</gene>
<accession>A0A9Q1LW24</accession>
<dbReference type="EMBL" id="JAJAGQ010000013">
    <property type="protein sequence ID" value="KAJ8544670.1"/>
    <property type="molecule type" value="Genomic_DNA"/>
</dbReference>
<dbReference type="OrthoDB" id="206201at2759"/>
<name>A0A9Q1LW24_9SOLA</name>
<dbReference type="AlphaFoldDB" id="A0A9Q1LW24"/>
<keyword evidence="2" id="KW-1185">Reference proteome</keyword>
<proteinExistence type="predicted"/>
<evidence type="ECO:0000313" key="2">
    <source>
        <dbReference type="Proteomes" id="UP001152561"/>
    </source>
</evidence>
<protein>
    <submittedName>
        <fullName evidence="1">Uncharacterized protein</fullName>
    </submittedName>
</protein>
<organism evidence="1 2">
    <name type="scientific">Anisodus acutangulus</name>
    <dbReference type="NCBI Taxonomy" id="402998"/>
    <lineage>
        <taxon>Eukaryota</taxon>
        <taxon>Viridiplantae</taxon>
        <taxon>Streptophyta</taxon>
        <taxon>Embryophyta</taxon>
        <taxon>Tracheophyta</taxon>
        <taxon>Spermatophyta</taxon>
        <taxon>Magnoliopsida</taxon>
        <taxon>eudicotyledons</taxon>
        <taxon>Gunneridae</taxon>
        <taxon>Pentapetalae</taxon>
        <taxon>asterids</taxon>
        <taxon>lamiids</taxon>
        <taxon>Solanales</taxon>
        <taxon>Solanaceae</taxon>
        <taxon>Solanoideae</taxon>
        <taxon>Hyoscyameae</taxon>
        <taxon>Anisodus</taxon>
    </lineage>
</organism>